<evidence type="ECO:0000313" key="9">
    <source>
        <dbReference type="EMBL" id="TGZ79037.1"/>
    </source>
</evidence>
<name>A0A4S2MSM6_9PEZI</name>
<accession>A0A4S2MSM6</accession>
<feature type="transmembrane region" description="Helical" evidence="7">
    <location>
        <begin position="255"/>
        <end position="277"/>
    </location>
</feature>
<evidence type="ECO:0000256" key="5">
    <source>
        <dbReference type="ARBA" id="ARBA00038359"/>
    </source>
</evidence>
<keyword evidence="2 7" id="KW-0812">Transmembrane</keyword>
<protein>
    <recommendedName>
        <fullName evidence="8">Rhodopsin domain-containing protein</fullName>
    </recommendedName>
</protein>
<comment type="subcellular location">
    <subcellularLocation>
        <location evidence="1">Membrane</location>
        <topology evidence="1">Multi-pass membrane protein</topology>
    </subcellularLocation>
</comment>
<proteinExistence type="inferred from homology"/>
<evidence type="ECO:0000256" key="6">
    <source>
        <dbReference type="SAM" id="MobiDB-lite"/>
    </source>
</evidence>
<feature type="transmembrane region" description="Helical" evidence="7">
    <location>
        <begin position="180"/>
        <end position="201"/>
    </location>
</feature>
<dbReference type="PANTHER" id="PTHR33048">
    <property type="entry name" value="PTH11-LIKE INTEGRAL MEMBRANE PROTEIN (AFU_ORTHOLOGUE AFUA_5G11245)"/>
    <property type="match status" value="1"/>
</dbReference>
<organism evidence="9 10">
    <name type="scientific">Ascodesmis nigricans</name>
    <dbReference type="NCBI Taxonomy" id="341454"/>
    <lineage>
        <taxon>Eukaryota</taxon>
        <taxon>Fungi</taxon>
        <taxon>Dikarya</taxon>
        <taxon>Ascomycota</taxon>
        <taxon>Pezizomycotina</taxon>
        <taxon>Pezizomycetes</taxon>
        <taxon>Pezizales</taxon>
        <taxon>Ascodesmidaceae</taxon>
        <taxon>Ascodesmis</taxon>
    </lineage>
</organism>
<keyword evidence="4 7" id="KW-0472">Membrane</keyword>
<sequence length="448" mass="49974">MRLADRIAFDVIFAVLALVFTIFRLLIRYRRGCESPATKSKTCYVGDGCLLVGAALTTTFAVRHVLLEITVVEELGFENGRLGGGMMDIAMVSKVLFEQYVVAAVGACALKACLCLYYAEMLENLTRRLFMLICSVLTVSITILVSLVLWILLRCHPLSEYWAPTSQNCYFANASTQTTVGLICNLITDFLILGLGLYLLIAHNPKALRRHPIGITIVLFLGCSVIALHALRGGIQLHFNSQPSSGTNNWKSMDWTILTTVAELGITCILVSVPPLLPHFRVRRRSTTHHRRSSHLSSSSNPKYPKPTHKPTNHDDDHGHHDQRRFWNFSLPLTTWPKPRPAGQPGDAGLPQIGVLADVKACGCGRPEWEACEWGAMEEEMGREEEDGDDRNSDEDGSDRDNRGDSRGGYSTGDSRGNSRRDSRDGIAFEDERERWSWKDWEAAQVAR</sequence>
<comment type="similarity">
    <text evidence="5">Belongs to the SAT4 family.</text>
</comment>
<dbReference type="Pfam" id="PF20684">
    <property type="entry name" value="Fung_rhodopsin"/>
    <property type="match status" value="1"/>
</dbReference>
<dbReference type="EMBL" id="ML220135">
    <property type="protein sequence ID" value="TGZ79037.1"/>
    <property type="molecule type" value="Genomic_DNA"/>
</dbReference>
<evidence type="ECO:0000259" key="8">
    <source>
        <dbReference type="Pfam" id="PF20684"/>
    </source>
</evidence>
<dbReference type="GO" id="GO:0016020">
    <property type="term" value="C:membrane"/>
    <property type="evidence" value="ECO:0007669"/>
    <property type="project" value="UniProtKB-SubCell"/>
</dbReference>
<evidence type="ECO:0000256" key="4">
    <source>
        <dbReference type="ARBA" id="ARBA00023136"/>
    </source>
</evidence>
<feature type="compositionally biased region" description="Acidic residues" evidence="6">
    <location>
        <begin position="379"/>
        <end position="398"/>
    </location>
</feature>
<feature type="compositionally biased region" description="Basic and acidic residues" evidence="6">
    <location>
        <begin position="417"/>
        <end position="442"/>
    </location>
</feature>
<evidence type="ECO:0000256" key="3">
    <source>
        <dbReference type="ARBA" id="ARBA00022989"/>
    </source>
</evidence>
<evidence type="ECO:0000256" key="7">
    <source>
        <dbReference type="SAM" id="Phobius"/>
    </source>
</evidence>
<gene>
    <name evidence="9" type="ORF">EX30DRAFT_373367</name>
</gene>
<dbReference type="Proteomes" id="UP000298138">
    <property type="component" value="Unassembled WGS sequence"/>
</dbReference>
<feature type="transmembrane region" description="Helical" evidence="7">
    <location>
        <begin position="6"/>
        <end position="27"/>
    </location>
</feature>
<reference evidence="9 10" key="1">
    <citation type="submission" date="2019-04" db="EMBL/GenBank/DDBJ databases">
        <title>Comparative genomics and transcriptomics to analyze fruiting body development in filamentous ascomycetes.</title>
        <authorList>
            <consortium name="DOE Joint Genome Institute"/>
            <person name="Lutkenhaus R."/>
            <person name="Traeger S."/>
            <person name="Breuer J."/>
            <person name="Kuo A."/>
            <person name="Lipzen A."/>
            <person name="Pangilinan J."/>
            <person name="Dilworth D."/>
            <person name="Sandor L."/>
            <person name="Poggeler S."/>
            <person name="Barry K."/>
            <person name="Grigoriev I.V."/>
            <person name="Nowrousian M."/>
        </authorList>
    </citation>
    <scope>NUCLEOTIDE SEQUENCE [LARGE SCALE GENOMIC DNA]</scope>
    <source>
        <strain evidence="9 10">CBS 389.68</strain>
    </source>
</reference>
<feature type="transmembrane region" description="Helical" evidence="7">
    <location>
        <begin position="130"/>
        <end position="153"/>
    </location>
</feature>
<feature type="transmembrane region" description="Helical" evidence="7">
    <location>
        <begin position="213"/>
        <end position="235"/>
    </location>
</feature>
<keyword evidence="10" id="KW-1185">Reference proteome</keyword>
<dbReference type="InterPro" id="IPR049326">
    <property type="entry name" value="Rhodopsin_dom_fungi"/>
</dbReference>
<dbReference type="InterPro" id="IPR052337">
    <property type="entry name" value="SAT4-like"/>
</dbReference>
<evidence type="ECO:0000313" key="10">
    <source>
        <dbReference type="Proteomes" id="UP000298138"/>
    </source>
</evidence>
<evidence type="ECO:0000256" key="1">
    <source>
        <dbReference type="ARBA" id="ARBA00004141"/>
    </source>
</evidence>
<dbReference type="PANTHER" id="PTHR33048:SF19">
    <property type="entry name" value="MEMBRANE PROTEIN PTH11-LIKE, PUTATIVE (AFU_ORTHOLOGUE AFUA_1G14080)-RELATED"/>
    <property type="match status" value="1"/>
</dbReference>
<feature type="region of interest" description="Disordered" evidence="6">
    <location>
        <begin position="379"/>
        <end position="448"/>
    </location>
</feature>
<dbReference type="InParanoid" id="A0A4S2MSM6"/>
<dbReference type="AlphaFoldDB" id="A0A4S2MSM6"/>
<feature type="domain" description="Rhodopsin" evidence="8">
    <location>
        <begin position="42"/>
        <end position="279"/>
    </location>
</feature>
<keyword evidence="3 7" id="KW-1133">Transmembrane helix</keyword>
<feature type="region of interest" description="Disordered" evidence="6">
    <location>
        <begin position="286"/>
        <end position="323"/>
    </location>
</feature>
<feature type="transmembrane region" description="Helical" evidence="7">
    <location>
        <begin position="48"/>
        <end position="66"/>
    </location>
</feature>
<evidence type="ECO:0000256" key="2">
    <source>
        <dbReference type="ARBA" id="ARBA00022692"/>
    </source>
</evidence>
<feature type="transmembrane region" description="Helical" evidence="7">
    <location>
        <begin position="100"/>
        <end position="118"/>
    </location>
</feature>